<accession>A0ABD0J7U1</accession>
<comment type="caution">
    <text evidence="2">The sequence shown here is derived from an EMBL/GenBank/DDBJ whole genome shotgun (WGS) entry which is preliminary data.</text>
</comment>
<dbReference type="EMBL" id="JACVVK020000583">
    <property type="protein sequence ID" value="KAK7464608.1"/>
    <property type="molecule type" value="Genomic_DNA"/>
</dbReference>
<keyword evidence="3" id="KW-1185">Reference proteome</keyword>
<evidence type="ECO:0000313" key="2">
    <source>
        <dbReference type="EMBL" id="KAK7464608.1"/>
    </source>
</evidence>
<name>A0ABD0J7U1_9CAEN</name>
<dbReference type="Proteomes" id="UP001519460">
    <property type="component" value="Unassembled WGS sequence"/>
</dbReference>
<protein>
    <submittedName>
        <fullName evidence="2">Uncharacterized protein</fullName>
    </submittedName>
</protein>
<evidence type="ECO:0000313" key="3">
    <source>
        <dbReference type="Proteomes" id="UP001519460"/>
    </source>
</evidence>
<sequence length="93" mass="10565">MPVTLSTSTSQFNNSRTTKANTVFKKNCLCCMYWIRKYAIPIKVAERDQEEQGLTEEDRIMMELSNTRPPTTDNPSSASLTTASESNVHEQEM</sequence>
<evidence type="ECO:0000256" key="1">
    <source>
        <dbReference type="SAM" id="MobiDB-lite"/>
    </source>
</evidence>
<dbReference type="AlphaFoldDB" id="A0ABD0J7U1"/>
<feature type="compositionally biased region" description="Polar residues" evidence="1">
    <location>
        <begin position="64"/>
        <end position="86"/>
    </location>
</feature>
<organism evidence="2 3">
    <name type="scientific">Batillaria attramentaria</name>
    <dbReference type="NCBI Taxonomy" id="370345"/>
    <lineage>
        <taxon>Eukaryota</taxon>
        <taxon>Metazoa</taxon>
        <taxon>Spiralia</taxon>
        <taxon>Lophotrochozoa</taxon>
        <taxon>Mollusca</taxon>
        <taxon>Gastropoda</taxon>
        <taxon>Caenogastropoda</taxon>
        <taxon>Sorbeoconcha</taxon>
        <taxon>Cerithioidea</taxon>
        <taxon>Batillariidae</taxon>
        <taxon>Batillaria</taxon>
    </lineage>
</organism>
<reference evidence="2 3" key="1">
    <citation type="journal article" date="2023" name="Sci. Data">
        <title>Genome assembly of the Korean intertidal mud-creeper Batillaria attramentaria.</title>
        <authorList>
            <person name="Patra A.K."/>
            <person name="Ho P.T."/>
            <person name="Jun S."/>
            <person name="Lee S.J."/>
            <person name="Kim Y."/>
            <person name="Won Y.J."/>
        </authorList>
    </citation>
    <scope>NUCLEOTIDE SEQUENCE [LARGE SCALE GENOMIC DNA]</scope>
    <source>
        <strain evidence="2">Wonlab-2016</strain>
    </source>
</reference>
<proteinExistence type="predicted"/>
<gene>
    <name evidence="2" type="ORF">BaRGS_00037847</name>
</gene>
<feature type="region of interest" description="Disordered" evidence="1">
    <location>
        <begin position="64"/>
        <end position="93"/>
    </location>
</feature>